<dbReference type="EMBL" id="CAUYUE010000005">
    <property type="protein sequence ID" value="CAK0775921.1"/>
    <property type="molecule type" value="Genomic_DNA"/>
</dbReference>
<reference evidence="1 2" key="1">
    <citation type="submission" date="2023-10" db="EMBL/GenBank/DDBJ databases">
        <authorList>
            <person name="Maclean D."/>
            <person name="Macfadyen A."/>
        </authorList>
    </citation>
    <scope>NUCLEOTIDE SEQUENCE [LARGE SCALE GENOMIC DNA]</scope>
</reference>
<sequence>MDESERSLSRYYFSESNYAAVHDVLSHFASQRYRMDIDATGAADKILDIMKAVYDTRAPFSGDHERYILALNQRVISQVFKHVEHLSAATQRRTPSLSERPLQAAENRSDIVKSYKDAVDNRKRVLEGAISGTGGKRSELRSDVVIPRPDATSIEPESVDGPNNTMEMLARMEADRKRMDEGPSDPPAPPSIGLGVPQPLDPIPEVDEEESDTPGGTMEQHLLETKPQRRIEVHAQVSDPPRLAVPAKPERLDHHAVPLSVPMLDSIAVLQSNMQDRFESWTESLLRAVADVKKDLTSAKEAAPRVRTEVLSSLARTGRDLSSWLTSMPCAARITHVLIPATPTIHPFGRACFGGVETLLTPSRSDDAFMRLELTGPVDVQAGDITIKLLDCMGLPLPIPIDRCAIESVSQQSDSILIGVKSDHGLRTGDQVRLQGMSGSVGLTTQLHRPEGHPAVQVDRRHFQVRLTDEYGPVTGLGEAVNMKRQVYVFYNRQA</sequence>
<name>A0AAV1I4X4_9CHLO</name>
<keyword evidence="2" id="KW-1185">Reference proteome</keyword>
<evidence type="ECO:0000313" key="2">
    <source>
        <dbReference type="Proteomes" id="UP001314263"/>
    </source>
</evidence>
<dbReference type="Proteomes" id="UP001314263">
    <property type="component" value="Unassembled WGS sequence"/>
</dbReference>
<dbReference type="AlphaFoldDB" id="A0AAV1I4X4"/>
<accession>A0AAV1I4X4</accession>
<organism evidence="1 2">
    <name type="scientific">Coccomyxa viridis</name>
    <dbReference type="NCBI Taxonomy" id="1274662"/>
    <lineage>
        <taxon>Eukaryota</taxon>
        <taxon>Viridiplantae</taxon>
        <taxon>Chlorophyta</taxon>
        <taxon>core chlorophytes</taxon>
        <taxon>Trebouxiophyceae</taxon>
        <taxon>Trebouxiophyceae incertae sedis</taxon>
        <taxon>Coccomyxaceae</taxon>
        <taxon>Coccomyxa</taxon>
    </lineage>
</organism>
<protein>
    <submittedName>
        <fullName evidence="1">Uncharacterized protein</fullName>
    </submittedName>
</protein>
<gene>
    <name evidence="1" type="ORF">CVIRNUC_004320</name>
</gene>
<comment type="caution">
    <text evidence="1">The sequence shown here is derived from an EMBL/GenBank/DDBJ whole genome shotgun (WGS) entry which is preliminary data.</text>
</comment>
<proteinExistence type="predicted"/>
<evidence type="ECO:0000313" key="1">
    <source>
        <dbReference type="EMBL" id="CAK0775921.1"/>
    </source>
</evidence>